<name>A0A0L0VYI4_9BASI</name>
<gene>
    <name evidence="2" type="ORF">PSTG_02767</name>
</gene>
<proteinExistence type="predicted"/>
<sequence>MGDSGSSPPTPRRDTSSPDSYKEQLYAEMAHLAQLSPRSQQAHIEPILMYFSKDHVPGKYKCRWCFQTVRCRISSTLNLQKHRDGSINRNRTIHPSCPARLDAIACGCQLPQAADANVNGE</sequence>
<accession>A0A0L0VYI4</accession>
<evidence type="ECO:0000256" key="1">
    <source>
        <dbReference type="SAM" id="MobiDB-lite"/>
    </source>
</evidence>
<keyword evidence="3" id="KW-1185">Reference proteome</keyword>
<reference evidence="3" key="1">
    <citation type="submission" date="2014-03" db="EMBL/GenBank/DDBJ databases">
        <title>The Genome Sequence of Puccinia striiformis f. sp. tritici PST-78.</title>
        <authorList>
            <consortium name="The Broad Institute Genome Sequencing Platform"/>
            <person name="Cuomo C."/>
            <person name="Hulbert S."/>
            <person name="Chen X."/>
            <person name="Walker B."/>
            <person name="Young S.K."/>
            <person name="Zeng Q."/>
            <person name="Gargeya S."/>
            <person name="Fitzgerald M."/>
            <person name="Haas B."/>
            <person name="Abouelleil A."/>
            <person name="Alvarado L."/>
            <person name="Arachchi H.M."/>
            <person name="Berlin A.M."/>
            <person name="Chapman S.B."/>
            <person name="Goldberg J."/>
            <person name="Griggs A."/>
            <person name="Gujja S."/>
            <person name="Hansen M."/>
            <person name="Howarth C."/>
            <person name="Imamovic A."/>
            <person name="Larimer J."/>
            <person name="McCowan C."/>
            <person name="Montmayeur A."/>
            <person name="Murphy C."/>
            <person name="Neiman D."/>
            <person name="Pearson M."/>
            <person name="Priest M."/>
            <person name="Roberts A."/>
            <person name="Saif S."/>
            <person name="Shea T."/>
            <person name="Sisk P."/>
            <person name="Sykes S."/>
            <person name="Wortman J."/>
            <person name="Nusbaum C."/>
            <person name="Birren B."/>
        </authorList>
    </citation>
    <scope>NUCLEOTIDE SEQUENCE [LARGE SCALE GENOMIC DNA]</scope>
    <source>
        <strain evidence="3">race PST-78</strain>
    </source>
</reference>
<comment type="caution">
    <text evidence="2">The sequence shown here is derived from an EMBL/GenBank/DDBJ whole genome shotgun (WGS) entry which is preliminary data.</text>
</comment>
<organism evidence="2 3">
    <name type="scientific">Puccinia striiformis f. sp. tritici PST-78</name>
    <dbReference type="NCBI Taxonomy" id="1165861"/>
    <lineage>
        <taxon>Eukaryota</taxon>
        <taxon>Fungi</taxon>
        <taxon>Dikarya</taxon>
        <taxon>Basidiomycota</taxon>
        <taxon>Pucciniomycotina</taxon>
        <taxon>Pucciniomycetes</taxon>
        <taxon>Pucciniales</taxon>
        <taxon>Pucciniaceae</taxon>
        <taxon>Puccinia</taxon>
    </lineage>
</organism>
<evidence type="ECO:0000313" key="3">
    <source>
        <dbReference type="Proteomes" id="UP000054564"/>
    </source>
</evidence>
<dbReference type="OrthoDB" id="10608728at2759"/>
<dbReference type="EMBL" id="AJIL01000014">
    <property type="protein sequence ID" value="KNF04060.1"/>
    <property type="molecule type" value="Genomic_DNA"/>
</dbReference>
<dbReference type="AlphaFoldDB" id="A0A0L0VYI4"/>
<protein>
    <submittedName>
        <fullName evidence="2">Uncharacterized protein</fullName>
    </submittedName>
</protein>
<evidence type="ECO:0000313" key="2">
    <source>
        <dbReference type="EMBL" id="KNF04060.1"/>
    </source>
</evidence>
<feature type="region of interest" description="Disordered" evidence="1">
    <location>
        <begin position="1"/>
        <end position="20"/>
    </location>
</feature>
<feature type="compositionally biased region" description="Basic and acidic residues" evidence="1">
    <location>
        <begin position="11"/>
        <end position="20"/>
    </location>
</feature>
<dbReference type="Proteomes" id="UP000054564">
    <property type="component" value="Unassembled WGS sequence"/>
</dbReference>